<reference evidence="2 3" key="1">
    <citation type="submission" date="2022-06" db="EMBL/GenBank/DDBJ databases">
        <title>Halogeometricum sp. a new haloarchaeum isolate from saline soil.</title>
        <authorList>
            <person name="Strakova D."/>
            <person name="Galisteo C."/>
            <person name="Sanchez-Porro C."/>
            <person name="Ventosa A."/>
        </authorList>
    </citation>
    <scope>NUCLEOTIDE SEQUENCE [LARGE SCALE GENOMIC DNA]</scope>
    <source>
        <strain evidence="2 3">S1BR25-6</strain>
    </source>
</reference>
<evidence type="ECO:0008006" key="4">
    <source>
        <dbReference type="Google" id="ProtNLM"/>
    </source>
</evidence>
<sequence>MDLVDLGTLEGGEISDAADLNERGTVVGSSEGRVEGAVFTRAVRWAAEADRDPDETPAPAPTPLPTLRSDGRGNSEATAVDARGTAVGSAQDDDWEWRAVRWVDDETVEPLGSLGDGPTSSRAHGVDNRGTVVGHAAADGGDIVRAFRWTEAEGMHGLGTLRSDDEGRSAATAAADDGSVVGYSETDDGPVHAFRWTERGGMTDLGALDGDDASAAFGATPTAVVGRSLRSAEFASRTATMWTDGEPVELGTFRADNSGYSDAYDVACDVVVGESQVDAGVGHAFYWDGRLSDLGTLRANGIGRSRASAVNASGVVVGQSGTDDDERHAVQWTL</sequence>
<proteinExistence type="predicted"/>
<dbReference type="EMBL" id="JAMQOP010000002">
    <property type="protein sequence ID" value="MDS0300042.1"/>
    <property type="molecule type" value="Genomic_DNA"/>
</dbReference>
<dbReference type="InterPro" id="IPR014262">
    <property type="entry name" value="HAF_rpt"/>
</dbReference>
<feature type="region of interest" description="Disordered" evidence="1">
    <location>
        <begin position="47"/>
        <end position="91"/>
    </location>
</feature>
<dbReference type="RefSeq" id="WP_310924887.1">
    <property type="nucleotide sequence ID" value="NZ_JAMQOP010000002.1"/>
</dbReference>
<feature type="region of interest" description="Disordered" evidence="1">
    <location>
        <begin position="158"/>
        <end position="184"/>
    </location>
</feature>
<name>A0ABU2GGU3_9EURY</name>
<dbReference type="NCBIfam" id="TIGR02913">
    <property type="entry name" value="HAF_rpt"/>
    <property type="match status" value="3"/>
</dbReference>
<evidence type="ECO:0000313" key="3">
    <source>
        <dbReference type="Proteomes" id="UP001257060"/>
    </source>
</evidence>
<organism evidence="2 3">
    <name type="scientific">Halogeometricum salsisoli</name>
    <dbReference type="NCBI Taxonomy" id="2950536"/>
    <lineage>
        <taxon>Archaea</taxon>
        <taxon>Methanobacteriati</taxon>
        <taxon>Methanobacteriota</taxon>
        <taxon>Stenosarchaea group</taxon>
        <taxon>Halobacteria</taxon>
        <taxon>Halobacteriales</taxon>
        <taxon>Haloferacaceae</taxon>
        <taxon>Halogeometricum</taxon>
    </lineage>
</organism>
<accession>A0ABU2GGU3</accession>
<gene>
    <name evidence="2" type="ORF">NDI76_14945</name>
</gene>
<comment type="caution">
    <text evidence="2">The sequence shown here is derived from an EMBL/GenBank/DDBJ whole genome shotgun (WGS) entry which is preliminary data.</text>
</comment>
<keyword evidence="3" id="KW-1185">Reference proteome</keyword>
<dbReference type="Proteomes" id="UP001257060">
    <property type="component" value="Unassembled WGS sequence"/>
</dbReference>
<protein>
    <recommendedName>
        <fullName evidence="4">HAF repeat-containing protein</fullName>
    </recommendedName>
</protein>
<evidence type="ECO:0000256" key="1">
    <source>
        <dbReference type="SAM" id="MobiDB-lite"/>
    </source>
</evidence>
<evidence type="ECO:0000313" key="2">
    <source>
        <dbReference type="EMBL" id="MDS0300042.1"/>
    </source>
</evidence>